<dbReference type="PIRSF" id="PIRSF028756">
    <property type="entry name" value="PPK2_prd"/>
    <property type="match status" value="1"/>
</dbReference>
<dbReference type="PANTHER" id="PTHR34383:SF3">
    <property type="entry name" value="POLYPHOSPHATE:AMP PHOSPHOTRANSFERASE"/>
    <property type="match status" value="1"/>
</dbReference>
<sequence length="245" mass="29060">MIDLDKISTLPPEGAVKKEYKQHLSDLRNELFQLQNKLYADGRYSVLIVLQGLDTSGKDGTIRHAFSGMNPQGVQVTSFKKPTEDEMKHDFLWRVYPHFPAKGMIRVFNRSYYEDILVPTVHESLGKEILQHRANLINELEQHLTASHTLILKYYLHISVEEQKDRLEDRKTKPHKRWKYAEEDEKIPLQWDDYKSAYHTVLNKCNVIPWHIIPSDKRWFRNYTAAQILLEELQKLDLRYPDMEK</sequence>
<keyword evidence="3 5" id="KW-0418">Kinase</keyword>
<dbReference type="InterPro" id="IPR027417">
    <property type="entry name" value="P-loop_NTPase"/>
</dbReference>
<dbReference type="NCBIfam" id="TIGR03709">
    <property type="entry name" value="PPK2_rel_1"/>
    <property type="match status" value="1"/>
</dbReference>
<dbReference type="InterPro" id="IPR022300">
    <property type="entry name" value="PPK2-rel_1"/>
</dbReference>
<dbReference type="EMBL" id="JAEUGD010000053">
    <property type="protein sequence ID" value="MBL6447734.1"/>
    <property type="molecule type" value="Genomic_DNA"/>
</dbReference>
<dbReference type="Gene3D" id="3.40.50.300">
    <property type="entry name" value="P-loop containing nucleotide triphosphate hydrolases"/>
    <property type="match status" value="1"/>
</dbReference>
<organism evidence="5 6">
    <name type="scientific">Fulvivirga marina</name>
    <dbReference type="NCBI Taxonomy" id="2494733"/>
    <lineage>
        <taxon>Bacteria</taxon>
        <taxon>Pseudomonadati</taxon>
        <taxon>Bacteroidota</taxon>
        <taxon>Cytophagia</taxon>
        <taxon>Cytophagales</taxon>
        <taxon>Fulvivirgaceae</taxon>
        <taxon>Fulvivirga</taxon>
    </lineage>
</organism>
<dbReference type="RefSeq" id="WP_202857273.1">
    <property type="nucleotide sequence ID" value="NZ_JAEUGD010000053.1"/>
</dbReference>
<dbReference type="Proteomes" id="UP000614216">
    <property type="component" value="Unassembled WGS sequence"/>
</dbReference>
<comment type="similarity">
    <text evidence="1">Belongs to the polyphosphate kinase 2 (PPK2) family. Class I subfamily.</text>
</comment>
<accession>A0A937FX87</accession>
<keyword evidence="2" id="KW-0808">Transferase</keyword>
<feature type="domain" description="Polyphosphate kinase-2-related" evidence="4">
    <location>
        <begin position="17"/>
        <end position="235"/>
    </location>
</feature>
<proteinExistence type="inferred from homology"/>
<evidence type="ECO:0000313" key="6">
    <source>
        <dbReference type="Proteomes" id="UP000614216"/>
    </source>
</evidence>
<keyword evidence="6" id="KW-1185">Reference proteome</keyword>
<dbReference type="Pfam" id="PF03976">
    <property type="entry name" value="PPK2"/>
    <property type="match status" value="1"/>
</dbReference>
<protein>
    <submittedName>
        <fullName evidence="5">Polyphosphate kinase</fullName>
    </submittedName>
</protein>
<comment type="caution">
    <text evidence="5">The sequence shown here is derived from an EMBL/GenBank/DDBJ whole genome shotgun (WGS) entry which is preliminary data.</text>
</comment>
<evidence type="ECO:0000256" key="1">
    <source>
        <dbReference type="ARBA" id="ARBA00009924"/>
    </source>
</evidence>
<dbReference type="GO" id="GO:0008976">
    <property type="term" value="F:polyphosphate kinase activity"/>
    <property type="evidence" value="ECO:0007669"/>
    <property type="project" value="InterPro"/>
</dbReference>
<dbReference type="AlphaFoldDB" id="A0A937FX87"/>
<dbReference type="SUPFAM" id="SSF52540">
    <property type="entry name" value="P-loop containing nucleoside triphosphate hydrolases"/>
    <property type="match status" value="1"/>
</dbReference>
<evidence type="ECO:0000256" key="3">
    <source>
        <dbReference type="ARBA" id="ARBA00022777"/>
    </source>
</evidence>
<evidence type="ECO:0000259" key="4">
    <source>
        <dbReference type="Pfam" id="PF03976"/>
    </source>
</evidence>
<dbReference type="GO" id="GO:0006797">
    <property type="term" value="P:polyphosphate metabolic process"/>
    <property type="evidence" value="ECO:0007669"/>
    <property type="project" value="InterPro"/>
</dbReference>
<dbReference type="PANTHER" id="PTHR34383">
    <property type="entry name" value="POLYPHOSPHATE:AMP PHOSPHOTRANSFERASE-RELATED"/>
    <property type="match status" value="1"/>
</dbReference>
<dbReference type="InterPro" id="IPR016898">
    <property type="entry name" value="Polyphosphate_phosphotransfera"/>
</dbReference>
<name>A0A937FX87_9BACT</name>
<dbReference type="InterPro" id="IPR022488">
    <property type="entry name" value="PPK2-related"/>
</dbReference>
<evidence type="ECO:0000256" key="2">
    <source>
        <dbReference type="ARBA" id="ARBA00022679"/>
    </source>
</evidence>
<gene>
    <name evidence="5" type="ORF">JMN32_15555</name>
</gene>
<reference evidence="5" key="1">
    <citation type="submission" date="2021-01" db="EMBL/GenBank/DDBJ databases">
        <title>Fulvivirga kasyanovii gen. nov., sp nov., a novel member of the phylum Bacteroidetes isolated from seawater in a mussel farm.</title>
        <authorList>
            <person name="Zhao L.-H."/>
            <person name="Wang Z.-J."/>
        </authorList>
    </citation>
    <scope>NUCLEOTIDE SEQUENCE</scope>
    <source>
        <strain evidence="5">29W222</strain>
    </source>
</reference>
<evidence type="ECO:0000313" key="5">
    <source>
        <dbReference type="EMBL" id="MBL6447734.1"/>
    </source>
</evidence>